<proteinExistence type="predicted"/>
<gene>
    <name evidence="2" type="ORF">WJX75_000352</name>
</gene>
<feature type="domain" description="AB hydrolase-1" evidence="1">
    <location>
        <begin position="77"/>
        <end position="186"/>
    </location>
</feature>
<evidence type="ECO:0000259" key="1">
    <source>
        <dbReference type="Pfam" id="PF00561"/>
    </source>
</evidence>
<dbReference type="InterPro" id="IPR029058">
    <property type="entry name" value="AB_hydrolase_fold"/>
</dbReference>
<protein>
    <recommendedName>
        <fullName evidence="1">AB hydrolase-1 domain-containing protein</fullName>
    </recommendedName>
</protein>
<dbReference type="Gene3D" id="3.40.50.1820">
    <property type="entry name" value="alpha/beta hydrolase"/>
    <property type="match status" value="1"/>
</dbReference>
<dbReference type="PANTHER" id="PTHR12277">
    <property type="entry name" value="ALPHA/BETA HYDROLASE DOMAIN-CONTAINING PROTEIN"/>
    <property type="match status" value="1"/>
</dbReference>
<dbReference type="Pfam" id="PF00561">
    <property type="entry name" value="Abhydrolase_1"/>
    <property type="match status" value="1"/>
</dbReference>
<dbReference type="Proteomes" id="UP001491310">
    <property type="component" value="Unassembled WGS sequence"/>
</dbReference>
<dbReference type="EMBL" id="JALJOT010000006">
    <property type="protein sequence ID" value="KAK9909311.1"/>
    <property type="molecule type" value="Genomic_DNA"/>
</dbReference>
<reference evidence="2 3" key="1">
    <citation type="journal article" date="2024" name="Nat. Commun.">
        <title>Phylogenomics reveals the evolutionary origins of lichenization in chlorophyte algae.</title>
        <authorList>
            <person name="Puginier C."/>
            <person name="Libourel C."/>
            <person name="Otte J."/>
            <person name="Skaloud P."/>
            <person name="Haon M."/>
            <person name="Grisel S."/>
            <person name="Petersen M."/>
            <person name="Berrin J.G."/>
            <person name="Delaux P.M."/>
            <person name="Dal Grande F."/>
            <person name="Keller J."/>
        </authorList>
    </citation>
    <scope>NUCLEOTIDE SEQUENCE [LARGE SCALE GENOMIC DNA]</scope>
    <source>
        <strain evidence="2 3">SAG 216-7</strain>
    </source>
</reference>
<sequence>MQNLVSKIASKLAFFPPTPPSYAVKMHADGTGEKYIEPAMPGLRKVLDCQVVRLDTKRGTNIVAAYIPFRRDTRLTVLFSHGNAVDLALMLPFYREIARELQVNLLGYDYSGYGASTGLPTVLNTFSDIDACLAWLIQQGKQLEDIILYGQSVGSGPTCHLAARTPKLGGVVLHSPLATGMRVMNPTWHYWPTFLDVYPNIRLVPKIDAPLLILHGVKDDVVDISAGRALHAAAKNPVTPLWAENCNHQNVELSRDYLPRLRAFVRDVGKR</sequence>
<name>A0ABR2YQV3_9CHLO</name>
<evidence type="ECO:0000313" key="3">
    <source>
        <dbReference type="Proteomes" id="UP001491310"/>
    </source>
</evidence>
<organism evidence="2 3">
    <name type="scientific">Coccomyxa subellipsoidea</name>
    <dbReference type="NCBI Taxonomy" id="248742"/>
    <lineage>
        <taxon>Eukaryota</taxon>
        <taxon>Viridiplantae</taxon>
        <taxon>Chlorophyta</taxon>
        <taxon>core chlorophytes</taxon>
        <taxon>Trebouxiophyceae</taxon>
        <taxon>Trebouxiophyceae incertae sedis</taxon>
        <taxon>Coccomyxaceae</taxon>
        <taxon>Coccomyxa</taxon>
    </lineage>
</organism>
<comment type="caution">
    <text evidence="2">The sequence shown here is derived from an EMBL/GenBank/DDBJ whole genome shotgun (WGS) entry which is preliminary data.</text>
</comment>
<accession>A0ABR2YQV3</accession>
<dbReference type="SUPFAM" id="SSF53474">
    <property type="entry name" value="alpha/beta-Hydrolases"/>
    <property type="match status" value="1"/>
</dbReference>
<keyword evidence="3" id="KW-1185">Reference proteome</keyword>
<evidence type="ECO:0000313" key="2">
    <source>
        <dbReference type="EMBL" id="KAK9909311.1"/>
    </source>
</evidence>
<dbReference type="PANTHER" id="PTHR12277:SF81">
    <property type="entry name" value="PROTEIN ABHD13"/>
    <property type="match status" value="1"/>
</dbReference>
<dbReference type="InterPro" id="IPR000073">
    <property type="entry name" value="AB_hydrolase_1"/>
</dbReference>